<dbReference type="Proteomes" id="UP000663859">
    <property type="component" value="Unassembled WGS sequence"/>
</dbReference>
<evidence type="ECO:0000256" key="7">
    <source>
        <dbReference type="ARBA" id="ARBA00023136"/>
    </source>
</evidence>
<comment type="subcellular location">
    <subcellularLocation>
        <location evidence="1">Cell outer membrane</location>
        <topology evidence="1">Multi-pass membrane protein</topology>
    </subcellularLocation>
</comment>
<keyword evidence="8" id="KW-0675">Receptor</keyword>
<dbReference type="Gene3D" id="2.40.170.20">
    <property type="entry name" value="TonB-dependent receptor, beta-barrel domain"/>
    <property type="match status" value="1"/>
</dbReference>
<dbReference type="Pfam" id="PF00593">
    <property type="entry name" value="TonB_dep_Rec_b-barrel"/>
    <property type="match status" value="1"/>
</dbReference>
<keyword evidence="9" id="KW-0998">Cell outer membrane</keyword>
<dbReference type="PANTHER" id="PTHR30069:SF29">
    <property type="entry name" value="HEMOGLOBIN AND HEMOGLOBIN-HAPTOGLOBIN-BINDING PROTEIN 1-RELATED"/>
    <property type="match status" value="1"/>
</dbReference>
<evidence type="ECO:0000256" key="1">
    <source>
        <dbReference type="ARBA" id="ARBA00004571"/>
    </source>
</evidence>
<keyword evidence="2" id="KW-0813">Transport</keyword>
<evidence type="ECO:0000259" key="10">
    <source>
        <dbReference type="Pfam" id="PF00593"/>
    </source>
</evidence>
<keyword evidence="12" id="KW-1185">Reference proteome</keyword>
<protein>
    <recommendedName>
        <fullName evidence="10">TonB-dependent receptor-like beta-barrel domain-containing protein</fullName>
    </recommendedName>
</protein>
<evidence type="ECO:0000313" key="11">
    <source>
        <dbReference type="EMBL" id="CAF0689747.1"/>
    </source>
</evidence>
<evidence type="ECO:0000256" key="9">
    <source>
        <dbReference type="ARBA" id="ARBA00023237"/>
    </source>
</evidence>
<dbReference type="InterPro" id="IPR036942">
    <property type="entry name" value="Beta-barrel_TonB_sf"/>
</dbReference>
<sequence length="295" mass="33061">MAPRQSQRDFPNERKDKRTYEAFLPKIGVLVQLSGENQLYANLSRSFEAPSFVDLFPFGPTFSPSSPELRPLSAQKATTLEVGSRGTCGALGWDVAFYHSWVTQELLTLLNPQGTVPVTRNADRTRHLGVEVGNSIVLAKGLVHRPQDGKPLPCSPDQDRILLRQSYLWSDFFFDHDPQLGNLSLGGVPEHFYRAQLLYEHPCGFYAGPNVEWVPQRYPADHANTLFSPGYTIMGFDLGWHSLKNGWSFFLSARNLSDEKYIALVRPTADARGKDASVFLPGEGRAVYGGIQWSW</sequence>
<proteinExistence type="predicted"/>
<evidence type="ECO:0000256" key="2">
    <source>
        <dbReference type="ARBA" id="ARBA00022448"/>
    </source>
</evidence>
<keyword evidence="3" id="KW-1134">Transmembrane beta strand</keyword>
<dbReference type="GO" id="GO:0015344">
    <property type="term" value="F:siderophore uptake transmembrane transporter activity"/>
    <property type="evidence" value="ECO:0007669"/>
    <property type="project" value="TreeGrafter"/>
</dbReference>
<keyword evidence="5" id="KW-0732">Signal</keyword>
<keyword evidence="7" id="KW-0472">Membrane</keyword>
<reference evidence="11" key="1">
    <citation type="submission" date="2021-02" db="EMBL/GenBank/DDBJ databases">
        <authorList>
            <person name="Cremers G."/>
            <person name="Picone N."/>
        </authorList>
    </citation>
    <scope>NUCLEOTIDE SEQUENCE</scope>
    <source>
        <strain evidence="11">PQ17</strain>
    </source>
</reference>
<evidence type="ECO:0000313" key="12">
    <source>
        <dbReference type="Proteomes" id="UP000663859"/>
    </source>
</evidence>
<evidence type="ECO:0000256" key="4">
    <source>
        <dbReference type="ARBA" id="ARBA00022692"/>
    </source>
</evidence>
<dbReference type="EMBL" id="CAJNOB010000001">
    <property type="protein sequence ID" value="CAF0689747.1"/>
    <property type="molecule type" value="Genomic_DNA"/>
</dbReference>
<keyword evidence="6" id="KW-0798">TonB box</keyword>
<organism evidence="11 12">
    <name type="scientific">Candidatus Methylacidithermus pantelleriae</name>
    <dbReference type="NCBI Taxonomy" id="2744239"/>
    <lineage>
        <taxon>Bacteria</taxon>
        <taxon>Pseudomonadati</taxon>
        <taxon>Verrucomicrobiota</taxon>
        <taxon>Methylacidiphilae</taxon>
        <taxon>Methylacidiphilales</taxon>
        <taxon>Methylacidiphilaceae</taxon>
        <taxon>Candidatus Methylacidithermus</taxon>
    </lineage>
</organism>
<dbReference type="InterPro" id="IPR039426">
    <property type="entry name" value="TonB-dep_rcpt-like"/>
</dbReference>
<gene>
    <name evidence="11" type="ORF">MPNT_10347</name>
</gene>
<accession>A0A8J2FMT1</accession>
<evidence type="ECO:0000256" key="5">
    <source>
        <dbReference type="ARBA" id="ARBA00022729"/>
    </source>
</evidence>
<feature type="domain" description="TonB-dependent receptor-like beta-barrel" evidence="10">
    <location>
        <begin position="13"/>
        <end position="256"/>
    </location>
</feature>
<dbReference type="GO" id="GO:0044718">
    <property type="term" value="P:siderophore transmembrane transport"/>
    <property type="evidence" value="ECO:0007669"/>
    <property type="project" value="TreeGrafter"/>
</dbReference>
<comment type="caution">
    <text evidence="11">The sequence shown here is derived from an EMBL/GenBank/DDBJ whole genome shotgun (WGS) entry which is preliminary data.</text>
</comment>
<evidence type="ECO:0000256" key="3">
    <source>
        <dbReference type="ARBA" id="ARBA00022452"/>
    </source>
</evidence>
<dbReference type="GO" id="GO:0009279">
    <property type="term" value="C:cell outer membrane"/>
    <property type="evidence" value="ECO:0007669"/>
    <property type="project" value="UniProtKB-SubCell"/>
</dbReference>
<name>A0A8J2FMT1_9BACT</name>
<dbReference type="SUPFAM" id="SSF56935">
    <property type="entry name" value="Porins"/>
    <property type="match status" value="1"/>
</dbReference>
<evidence type="ECO:0000256" key="6">
    <source>
        <dbReference type="ARBA" id="ARBA00023077"/>
    </source>
</evidence>
<dbReference type="InterPro" id="IPR000531">
    <property type="entry name" value="Beta-barrel_TonB"/>
</dbReference>
<dbReference type="AlphaFoldDB" id="A0A8J2FMT1"/>
<dbReference type="PANTHER" id="PTHR30069">
    <property type="entry name" value="TONB-DEPENDENT OUTER MEMBRANE RECEPTOR"/>
    <property type="match status" value="1"/>
</dbReference>
<keyword evidence="4" id="KW-0812">Transmembrane</keyword>
<evidence type="ECO:0000256" key="8">
    <source>
        <dbReference type="ARBA" id="ARBA00023170"/>
    </source>
</evidence>